<evidence type="ECO:0000256" key="2">
    <source>
        <dbReference type="ARBA" id="ARBA00022481"/>
    </source>
</evidence>
<dbReference type="CDD" id="cd06225">
    <property type="entry name" value="HAMP"/>
    <property type="match status" value="1"/>
</dbReference>
<sequence length="710" mass="75632">MSKLHNLRIWQRLALGFGLVIALMLTLTAVGVERVGQIERALSTINQLNSVKQRYAINFRGSVHDRAISLRDVVLFDAESDVDAAGREIDRLAAFYADSAAPLDALVMNEDTGDHEERAILDSIKAIENQTLPLIVEVRRLRAAGEREAAHALLLAEAKPAFETWLARINQFIDLQEARNGVEAKKATATAEGFAQLMVLLSALAIGLGSLVAWRIVRSVTKPLNQAVQVAQRVGEGDLGSIIGQTRGDETGQLLQAMRRMQEQLQRFTEAQEELAARHARGELGFRIEASQFPGVYGRMAEGVNSVLGSSIKVSLDMLDLVDAYARGDFSRDMARLPGDMARISASMDGAKASLVEFSAEVKRLASAAAAGDFSARGAAERFAFSYREMVQDLNTLMQTADANLAEISRLLGALASGDLTASMQGNFAGVFARIRDDANRSVANIRSIVAGIVERADSIRVATGEITAGVDDLSSRTEAQAGNLEATTHALTDLTQTVRRNADRAREANQLAQGAGSVAQSGGQVVGEVISTMDSISESSRRIADIISVIDGIAFQTNILALNAAVEAARAGEQGRGFAVVASEVRSLAQRSAEAAKQIKGLIDDSSHRVELGAELVARAGTTMQDIMGAVQRVTDIMGEISAASIEQSSGIEGMGETMQALDQATQQNAALVEEASAAANSLQDHARALQEAVAGFRLGGEPSLRRAA</sequence>
<evidence type="ECO:0000256" key="1">
    <source>
        <dbReference type="ARBA" id="ARBA00004370"/>
    </source>
</evidence>
<keyword evidence="10" id="KW-1185">Reference proteome</keyword>
<dbReference type="Pfam" id="PF18947">
    <property type="entry name" value="HAMP_2"/>
    <property type="match status" value="1"/>
</dbReference>
<evidence type="ECO:0000313" key="9">
    <source>
        <dbReference type="EMBL" id="SDD82565.1"/>
    </source>
</evidence>
<evidence type="ECO:0000256" key="5">
    <source>
        <dbReference type="PROSITE-ProRule" id="PRU00284"/>
    </source>
</evidence>
<evidence type="ECO:0000313" key="10">
    <source>
        <dbReference type="Proteomes" id="UP000199603"/>
    </source>
</evidence>
<dbReference type="Gene3D" id="1.10.287.950">
    <property type="entry name" value="Methyl-accepting chemotaxis protein"/>
    <property type="match status" value="1"/>
</dbReference>
<dbReference type="InterPro" id="IPR041395">
    <property type="entry name" value="McpB_HAMP_3rd"/>
</dbReference>
<keyword evidence="2" id="KW-0488">Methylation</keyword>
<keyword evidence="3 5" id="KW-0807">Transducer</keyword>
<dbReference type="CDD" id="cd11386">
    <property type="entry name" value="MCP_signal"/>
    <property type="match status" value="1"/>
</dbReference>
<dbReference type="InterPro" id="IPR024478">
    <property type="entry name" value="HlyB_4HB_MCP"/>
</dbReference>
<reference evidence="9 10" key="1">
    <citation type="submission" date="2016-10" db="EMBL/GenBank/DDBJ databases">
        <authorList>
            <person name="de Groot N.N."/>
        </authorList>
    </citation>
    <scope>NUCLEOTIDE SEQUENCE [LARGE SCALE GENOMIC DNA]</scope>
    <source>
        <strain evidence="9 10">DSM 16957</strain>
    </source>
</reference>
<dbReference type="Gene3D" id="1.20.120.1530">
    <property type="match status" value="2"/>
</dbReference>
<evidence type="ECO:0000256" key="4">
    <source>
        <dbReference type="ARBA" id="ARBA00029447"/>
    </source>
</evidence>
<dbReference type="GO" id="GO:0005886">
    <property type="term" value="C:plasma membrane"/>
    <property type="evidence" value="ECO:0007669"/>
    <property type="project" value="TreeGrafter"/>
</dbReference>
<dbReference type="PANTHER" id="PTHR43531:SF14">
    <property type="entry name" value="METHYL-ACCEPTING CHEMOTAXIS PROTEIN I-RELATED"/>
    <property type="match status" value="1"/>
</dbReference>
<comment type="similarity">
    <text evidence="4">Belongs to the methyl-accepting chemotaxis (MCP) protein family.</text>
</comment>
<dbReference type="PROSITE" id="PS50885">
    <property type="entry name" value="HAMP"/>
    <property type="match status" value="2"/>
</dbReference>
<dbReference type="OrthoDB" id="9765776at2"/>
<keyword evidence="6" id="KW-0175">Coiled coil</keyword>
<comment type="subcellular location">
    <subcellularLocation>
        <location evidence="1">Membrane</location>
    </subcellularLocation>
</comment>
<dbReference type="InterPro" id="IPR004090">
    <property type="entry name" value="Chemotax_Me-accpt_rcpt"/>
</dbReference>
<dbReference type="GO" id="GO:0006935">
    <property type="term" value="P:chemotaxis"/>
    <property type="evidence" value="ECO:0007669"/>
    <property type="project" value="UniProtKB-KW"/>
</dbReference>
<feature type="domain" description="HAMP" evidence="8">
    <location>
        <begin position="218"/>
        <end position="270"/>
    </location>
</feature>
<dbReference type="InterPro" id="IPR004089">
    <property type="entry name" value="MCPsignal_dom"/>
</dbReference>
<dbReference type="Pfam" id="PF18575">
    <property type="entry name" value="HAMP_N3"/>
    <property type="match status" value="1"/>
</dbReference>
<evidence type="ECO:0000259" key="8">
    <source>
        <dbReference type="PROSITE" id="PS50885"/>
    </source>
</evidence>
<dbReference type="InterPro" id="IPR003660">
    <property type="entry name" value="HAMP_dom"/>
</dbReference>
<dbReference type="Pfam" id="PF12729">
    <property type="entry name" value="4HB_MCP_1"/>
    <property type="match status" value="1"/>
</dbReference>
<evidence type="ECO:0000256" key="6">
    <source>
        <dbReference type="SAM" id="Coils"/>
    </source>
</evidence>
<dbReference type="AlphaFoldDB" id="A0A1G6XYU6"/>
<name>A0A1G6XYU6_9GAMM</name>
<dbReference type="GO" id="GO:0007165">
    <property type="term" value="P:signal transduction"/>
    <property type="evidence" value="ECO:0007669"/>
    <property type="project" value="UniProtKB-KW"/>
</dbReference>
<accession>A0A1G6XYU6</accession>
<feature type="coiled-coil region" evidence="6">
    <location>
        <begin position="656"/>
        <end position="694"/>
    </location>
</feature>
<proteinExistence type="inferred from homology"/>
<dbReference type="PANTHER" id="PTHR43531">
    <property type="entry name" value="PROTEIN ICFG"/>
    <property type="match status" value="1"/>
</dbReference>
<dbReference type="RefSeq" id="WP_091243347.1">
    <property type="nucleotide sequence ID" value="NZ_FNAG01000008.1"/>
</dbReference>
<dbReference type="SMART" id="SM00283">
    <property type="entry name" value="MA"/>
    <property type="match status" value="1"/>
</dbReference>
<dbReference type="Pfam" id="PF00015">
    <property type="entry name" value="MCPsignal"/>
    <property type="match status" value="1"/>
</dbReference>
<dbReference type="FunFam" id="1.10.287.950:FF:000001">
    <property type="entry name" value="Methyl-accepting chemotaxis sensory transducer"/>
    <property type="match status" value="1"/>
</dbReference>
<gene>
    <name evidence="9" type="ORF">SAMN04488509_10811</name>
</gene>
<organism evidence="9 10">
    <name type="scientific">Aquimonas voraii</name>
    <dbReference type="NCBI Taxonomy" id="265719"/>
    <lineage>
        <taxon>Bacteria</taxon>
        <taxon>Pseudomonadati</taxon>
        <taxon>Pseudomonadota</taxon>
        <taxon>Gammaproteobacteria</taxon>
        <taxon>Lysobacterales</taxon>
        <taxon>Lysobacteraceae</taxon>
        <taxon>Aquimonas</taxon>
    </lineage>
</organism>
<dbReference type="InterPro" id="IPR051310">
    <property type="entry name" value="MCP_chemotaxis"/>
</dbReference>
<dbReference type="STRING" id="265719.SAMN04488509_10811"/>
<dbReference type="SUPFAM" id="SSF58104">
    <property type="entry name" value="Methyl-accepting chemotaxis protein (MCP) signaling domain"/>
    <property type="match status" value="1"/>
</dbReference>
<dbReference type="EMBL" id="FNAG01000008">
    <property type="protein sequence ID" value="SDD82565.1"/>
    <property type="molecule type" value="Genomic_DNA"/>
</dbReference>
<dbReference type="PRINTS" id="PR00260">
    <property type="entry name" value="CHEMTRNSDUCR"/>
</dbReference>
<dbReference type="Proteomes" id="UP000199603">
    <property type="component" value="Unassembled WGS sequence"/>
</dbReference>
<feature type="domain" description="HAMP" evidence="8">
    <location>
        <begin position="399"/>
        <end position="451"/>
    </location>
</feature>
<feature type="domain" description="Methyl-accepting transducer" evidence="7">
    <location>
        <begin position="456"/>
        <end position="685"/>
    </location>
</feature>
<protein>
    <submittedName>
        <fullName evidence="9">Methyl-accepting chemotaxis protein</fullName>
    </submittedName>
</protein>
<dbReference type="GO" id="GO:0004888">
    <property type="term" value="F:transmembrane signaling receptor activity"/>
    <property type="evidence" value="ECO:0007669"/>
    <property type="project" value="InterPro"/>
</dbReference>
<evidence type="ECO:0000259" key="7">
    <source>
        <dbReference type="PROSITE" id="PS50111"/>
    </source>
</evidence>
<dbReference type="Pfam" id="PF00672">
    <property type="entry name" value="HAMP"/>
    <property type="match status" value="1"/>
</dbReference>
<evidence type="ECO:0000256" key="3">
    <source>
        <dbReference type="ARBA" id="ARBA00023224"/>
    </source>
</evidence>
<dbReference type="SUPFAM" id="SSF158472">
    <property type="entry name" value="HAMP domain-like"/>
    <property type="match status" value="1"/>
</dbReference>
<dbReference type="SMART" id="SM00304">
    <property type="entry name" value="HAMP"/>
    <property type="match status" value="1"/>
</dbReference>
<dbReference type="PROSITE" id="PS50111">
    <property type="entry name" value="CHEMOTAXIS_TRANSDUC_2"/>
    <property type="match status" value="1"/>
</dbReference>